<dbReference type="Gene3D" id="3.30.160.20">
    <property type="match status" value="1"/>
</dbReference>
<dbReference type="InterPro" id="IPR000352">
    <property type="entry name" value="Pep_chain_release_fac_I"/>
</dbReference>
<dbReference type="Gene3D" id="3.30.70.1660">
    <property type="match status" value="1"/>
</dbReference>
<comment type="PTM">
    <text evidence="4">Methylated by PrmC. Methylation increases the termination efficiency of RF2.</text>
</comment>
<dbReference type="FunFam" id="3.30.160.20:FF:000010">
    <property type="entry name" value="Peptide chain release factor 2"/>
    <property type="match status" value="1"/>
</dbReference>
<comment type="subcellular location">
    <subcellularLocation>
        <location evidence="4">Cytoplasm</location>
    </subcellularLocation>
</comment>
<dbReference type="AlphaFoldDB" id="A0A346DZ48"/>
<comment type="function">
    <text evidence="4">Peptide chain release factor 2 directs the termination of translation in response to the peptide chain termination codons UGA and UAA.</text>
</comment>
<dbReference type="InterPro" id="IPR005139">
    <property type="entry name" value="PCRF"/>
</dbReference>
<keyword evidence="6" id="KW-0175">Coiled coil</keyword>
<feature type="coiled-coil region" evidence="6">
    <location>
        <begin position="39"/>
        <end position="69"/>
    </location>
</feature>
<dbReference type="Proteomes" id="UP000256856">
    <property type="component" value="Chromosome"/>
</dbReference>
<dbReference type="PANTHER" id="PTHR43116:SF3">
    <property type="entry name" value="CLASS I PEPTIDE CHAIN RELEASE FACTOR"/>
    <property type="match status" value="1"/>
</dbReference>
<keyword evidence="4" id="KW-0963">Cytoplasm</keyword>
<evidence type="ECO:0000256" key="2">
    <source>
        <dbReference type="ARBA" id="ARBA00022481"/>
    </source>
</evidence>
<evidence type="ECO:0000256" key="1">
    <source>
        <dbReference type="ARBA" id="ARBA00010835"/>
    </source>
</evidence>
<keyword evidence="3 4" id="KW-0648">Protein biosynthesis</keyword>
<dbReference type="KEGG" id="ppet:C9I82_021"/>
<dbReference type="Gene3D" id="1.20.58.410">
    <property type="entry name" value="Release factor"/>
    <property type="match status" value="1"/>
</dbReference>
<evidence type="ECO:0000256" key="6">
    <source>
        <dbReference type="SAM" id="Coils"/>
    </source>
</evidence>
<dbReference type="Pfam" id="PF00472">
    <property type="entry name" value="RF-1"/>
    <property type="match status" value="1"/>
</dbReference>
<keyword evidence="2 4" id="KW-0488">Methylation</keyword>
<dbReference type="PANTHER" id="PTHR43116">
    <property type="entry name" value="PEPTIDE CHAIN RELEASE FACTOR 2"/>
    <property type="match status" value="1"/>
</dbReference>
<evidence type="ECO:0000256" key="4">
    <source>
        <dbReference type="HAMAP-Rule" id="MF_00094"/>
    </source>
</evidence>
<dbReference type="NCBIfam" id="TIGR00020">
    <property type="entry name" value="prfB"/>
    <property type="match status" value="1"/>
</dbReference>
<protein>
    <recommendedName>
        <fullName evidence="4 5">Peptide chain release factor 2</fullName>
        <shortName evidence="4">RF-2</shortName>
    </recommendedName>
</protein>
<feature type="modified residue" description="N5-methylglutamine" evidence="4">
    <location>
        <position position="238"/>
    </location>
</feature>
<evidence type="ECO:0000256" key="5">
    <source>
        <dbReference type="NCBIfam" id="TIGR00020"/>
    </source>
</evidence>
<dbReference type="HAMAP" id="MF_00094">
    <property type="entry name" value="Rel_fac_2"/>
    <property type="match status" value="1"/>
</dbReference>
<feature type="domain" description="Peptide chain release factor" evidence="7">
    <location>
        <begin position="71"/>
        <end position="181"/>
    </location>
</feature>
<dbReference type="InterPro" id="IPR004374">
    <property type="entry name" value="PrfB"/>
</dbReference>
<evidence type="ECO:0000313" key="8">
    <source>
        <dbReference type="EMBL" id="AXN02003.1"/>
    </source>
</evidence>
<evidence type="ECO:0000256" key="3">
    <source>
        <dbReference type="ARBA" id="ARBA00022917"/>
    </source>
</evidence>
<dbReference type="SMART" id="SM00937">
    <property type="entry name" value="PCRF"/>
    <property type="match status" value="1"/>
</dbReference>
<reference evidence="8 9" key="1">
    <citation type="submission" date="2018-03" db="EMBL/GenBank/DDBJ databases">
        <title>A parallel universe: an anciently diverged bacterial symbiosis in a Hawaiian planthopper (Hemiptera: Cixiidae) reveals rearranged nutritional responsibilities.</title>
        <authorList>
            <person name="Bennett G."/>
            <person name="Mao M."/>
        </authorList>
    </citation>
    <scope>NUCLEOTIDE SEQUENCE [LARGE SCALE GENOMIC DNA]</scope>
    <source>
        <strain evidence="8 9">OLIH</strain>
    </source>
</reference>
<evidence type="ECO:0000313" key="9">
    <source>
        <dbReference type="Proteomes" id="UP000256856"/>
    </source>
</evidence>
<dbReference type="GO" id="GO:0005737">
    <property type="term" value="C:cytoplasm"/>
    <property type="evidence" value="ECO:0007669"/>
    <property type="project" value="UniProtKB-SubCell"/>
</dbReference>
<dbReference type="EMBL" id="CP028374">
    <property type="protein sequence ID" value="AXN02003.1"/>
    <property type="molecule type" value="Genomic_DNA"/>
</dbReference>
<proteinExistence type="inferred from homology"/>
<evidence type="ECO:0000259" key="7">
    <source>
        <dbReference type="SMART" id="SM00937"/>
    </source>
</evidence>
<comment type="similarity">
    <text evidence="1 4">Belongs to the prokaryotic/mitochondrial release factor family.</text>
</comment>
<dbReference type="InterPro" id="IPR045853">
    <property type="entry name" value="Pep_chain_release_fac_I_sf"/>
</dbReference>
<name>A0A346DZ48_9ENTR</name>
<sequence length="351" mass="41109">MKNIKILGGIFNYKNNKANLIIMKNNLKKIYLSKQSKNFKEIKKEYKILKEIINNIENIKKKIKYVKELFQLSIDTKDNSILNDINIYIKNINIKINNLKIKTMFCKKYDKYNCYIDFQSGSGGIEAQDWTSILLKMYLRWIEKKRFKSKIINKLNGEKAGIKSVTLHVIGKYAFGWLRTESGVHRLVRKSPFNTGNKRHTSFSSIFVYPETKNKINIEINQNDLRIDVYKSSGSGGQHVNKTESAVRITHISTGIVVQCQNNRSQHKNKNTAMKQIKKKLYNLEIKKNNIKKQKIENKKSDIRWSNQIRSYIFDNSRVKDLRTGIEIRNVQYVLNGNLDKFIKASLNMKL</sequence>
<keyword evidence="9" id="KW-1185">Reference proteome</keyword>
<dbReference type="GO" id="GO:0016149">
    <property type="term" value="F:translation release factor activity, codon specific"/>
    <property type="evidence" value="ECO:0007669"/>
    <property type="project" value="UniProtKB-UniRule"/>
</dbReference>
<dbReference type="SUPFAM" id="SSF75620">
    <property type="entry name" value="Release factor"/>
    <property type="match status" value="1"/>
</dbReference>
<gene>
    <name evidence="4" type="primary">prfB</name>
    <name evidence="8" type="ORF">C9I82_021</name>
</gene>
<accession>A0A346DZ48</accession>
<organism evidence="8 9">
    <name type="scientific">Candidatus Purcelliella pentastirinorum</name>
    <dbReference type="NCBI Taxonomy" id="472834"/>
    <lineage>
        <taxon>Bacteria</taxon>
        <taxon>Pseudomonadati</taxon>
        <taxon>Pseudomonadota</taxon>
        <taxon>Gammaproteobacteria</taxon>
        <taxon>Enterobacterales</taxon>
        <taxon>Enterobacteriaceae</taxon>
        <taxon>Candidatus Purcelliella</taxon>
    </lineage>
</organism>
<dbReference type="Pfam" id="PF03462">
    <property type="entry name" value="PCRF"/>
    <property type="match status" value="1"/>
</dbReference>